<proteinExistence type="predicted"/>
<keyword evidence="7 9" id="KW-0472">Membrane</keyword>
<keyword evidence="2" id="KW-0813">Transport</keyword>
<dbReference type="InterPro" id="IPR047196">
    <property type="entry name" value="YidC_ALB_C"/>
</dbReference>
<evidence type="ECO:0000256" key="1">
    <source>
        <dbReference type="ARBA" id="ARBA00004651"/>
    </source>
</evidence>
<dbReference type="EMBL" id="VSSQ01000092">
    <property type="protein sequence ID" value="MPL75878.1"/>
    <property type="molecule type" value="Genomic_DNA"/>
</dbReference>
<feature type="transmembrane region" description="Helical" evidence="9">
    <location>
        <begin position="91"/>
        <end position="112"/>
    </location>
</feature>
<dbReference type="InterPro" id="IPR028055">
    <property type="entry name" value="YidC/Oxa/ALB_C"/>
</dbReference>
<dbReference type="GO" id="GO:0051205">
    <property type="term" value="P:protein insertion into membrane"/>
    <property type="evidence" value="ECO:0007669"/>
    <property type="project" value="TreeGrafter"/>
</dbReference>
<gene>
    <name evidence="11" type="primary">yidC2_2</name>
    <name evidence="11" type="ORF">SDC9_21716</name>
</gene>
<protein>
    <submittedName>
        <fullName evidence="11">Membrane protein insertase YidC 2</fullName>
    </submittedName>
</protein>
<dbReference type="AlphaFoldDB" id="A0A644UA96"/>
<feature type="transmembrane region" description="Helical" evidence="9">
    <location>
        <begin position="200"/>
        <end position="221"/>
    </location>
</feature>
<evidence type="ECO:0000256" key="5">
    <source>
        <dbReference type="ARBA" id="ARBA00022927"/>
    </source>
</evidence>
<keyword evidence="8" id="KW-0143">Chaperone</keyword>
<dbReference type="PANTHER" id="PTHR12428">
    <property type="entry name" value="OXA1"/>
    <property type="match status" value="1"/>
</dbReference>
<dbReference type="GO" id="GO:0015031">
    <property type="term" value="P:protein transport"/>
    <property type="evidence" value="ECO:0007669"/>
    <property type="project" value="UniProtKB-KW"/>
</dbReference>
<dbReference type="GO" id="GO:0005886">
    <property type="term" value="C:plasma membrane"/>
    <property type="evidence" value="ECO:0007669"/>
    <property type="project" value="UniProtKB-SubCell"/>
</dbReference>
<evidence type="ECO:0000256" key="2">
    <source>
        <dbReference type="ARBA" id="ARBA00022448"/>
    </source>
</evidence>
<dbReference type="CDD" id="cd20070">
    <property type="entry name" value="5TM_YidC_Alb3"/>
    <property type="match status" value="1"/>
</dbReference>
<feature type="transmembrane region" description="Helical" evidence="9">
    <location>
        <begin position="147"/>
        <end position="163"/>
    </location>
</feature>
<dbReference type="GO" id="GO:0032977">
    <property type="term" value="F:membrane insertase activity"/>
    <property type="evidence" value="ECO:0007669"/>
    <property type="project" value="InterPro"/>
</dbReference>
<dbReference type="NCBIfam" id="TIGR03592">
    <property type="entry name" value="yidC_oxa1_cterm"/>
    <property type="match status" value="1"/>
</dbReference>
<evidence type="ECO:0000256" key="7">
    <source>
        <dbReference type="ARBA" id="ARBA00023136"/>
    </source>
</evidence>
<evidence type="ECO:0000313" key="11">
    <source>
        <dbReference type="EMBL" id="MPL75878.1"/>
    </source>
</evidence>
<feature type="domain" description="Membrane insertase YidC/Oxa/ALB C-terminal" evidence="10">
    <location>
        <begin position="27"/>
        <end position="237"/>
    </location>
</feature>
<keyword evidence="3" id="KW-1003">Cell membrane</keyword>
<reference evidence="11" key="1">
    <citation type="submission" date="2019-08" db="EMBL/GenBank/DDBJ databases">
        <authorList>
            <person name="Kucharzyk K."/>
            <person name="Murdoch R.W."/>
            <person name="Higgins S."/>
            <person name="Loffler F."/>
        </authorList>
    </citation>
    <scope>NUCLEOTIDE SEQUENCE</scope>
</reference>
<evidence type="ECO:0000256" key="4">
    <source>
        <dbReference type="ARBA" id="ARBA00022692"/>
    </source>
</evidence>
<evidence type="ECO:0000259" key="10">
    <source>
        <dbReference type="Pfam" id="PF02096"/>
    </source>
</evidence>
<organism evidence="11">
    <name type="scientific">bioreactor metagenome</name>
    <dbReference type="NCBI Taxonomy" id="1076179"/>
    <lineage>
        <taxon>unclassified sequences</taxon>
        <taxon>metagenomes</taxon>
        <taxon>ecological metagenomes</taxon>
    </lineage>
</organism>
<sequence length="251" mass="28747">MFNTFFLAPVYNVVVFFLNLFPSHDIGVAIILTTIAIKIILLKLNLSSQRSAYLIKDAQTELAEIKKKYEGDSKKIAEETMRIYKEKKIKPFSSILVVLIQIPIFFALFYVFRDGGVTLRPDLIYSFNNFPETVKNLAFGFMNLSQKYIWVGVLTGITMFILSKRQSLGLAKTKDDKKTTNKKEDFQAVFSKTMQMQMTYFLPVISGISAAVLPSAIGVYWTTNNILSLFQDIYIKRKLKKEGEAKRIENK</sequence>
<keyword evidence="5" id="KW-0653">Protein transport</keyword>
<dbReference type="Pfam" id="PF02096">
    <property type="entry name" value="60KD_IMP"/>
    <property type="match status" value="1"/>
</dbReference>
<comment type="subcellular location">
    <subcellularLocation>
        <location evidence="1">Cell membrane</location>
        <topology evidence="1">Multi-pass membrane protein</topology>
    </subcellularLocation>
</comment>
<dbReference type="InterPro" id="IPR001708">
    <property type="entry name" value="YidC/ALB3/OXA1/COX18"/>
</dbReference>
<keyword evidence="4 9" id="KW-0812">Transmembrane</keyword>
<keyword evidence="6 9" id="KW-1133">Transmembrane helix</keyword>
<evidence type="ECO:0000256" key="6">
    <source>
        <dbReference type="ARBA" id="ARBA00022989"/>
    </source>
</evidence>
<evidence type="ECO:0000256" key="9">
    <source>
        <dbReference type="SAM" id="Phobius"/>
    </source>
</evidence>
<dbReference type="PANTHER" id="PTHR12428:SF65">
    <property type="entry name" value="CYTOCHROME C OXIDASE ASSEMBLY PROTEIN COX18, MITOCHONDRIAL"/>
    <property type="match status" value="1"/>
</dbReference>
<evidence type="ECO:0000256" key="8">
    <source>
        <dbReference type="ARBA" id="ARBA00023186"/>
    </source>
</evidence>
<evidence type="ECO:0000256" key="3">
    <source>
        <dbReference type="ARBA" id="ARBA00022475"/>
    </source>
</evidence>
<feature type="transmembrane region" description="Helical" evidence="9">
    <location>
        <begin position="26"/>
        <end position="46"/>
    </location>
</feature>
<comment type="caution">
    <text evidence="11">The sequence shown here is derived from an EMBL/GenBank/DDBJ whole genome shotgun (WGS) entry which is preliminary data.</text>
</comment>
<accession>A0A644UA96</accession>
<name>A0A644UA96_9ZZZZ</name>